<dbReference type="EMBL" id="WUML01000001">
    <property type="protein sequence ID" value="MXN98990.1"/>
    <property type="molecule type" value="Genomic_DNA"/>
</dbReference>
<evidence type="ECO:0000313" key="3">
    <source>
        <dbReference type="Proteomes" id="UP000440304"/>
    </source>
</evidence>
<gene>
    <name evidence="2" type="ORF">GR156_01630</name>
</gene>
<name>A0A6N8T8V0_SHIZO</name>
<accession>A0A6N8T8V0</accession>
<reference evidence="2 3" key="1">
    <citation type="submission" date="2019-12" db="EMBL/GenBank/DDBJ databases">
        <title>Shinella granuli gen. nov., sp. nov., and proposal of the reclassification of Zoogloea ramigera ATCC 19623 as Shinella zoogloeoides sp. nov.</title>
        <authorList>
            <person name="Gao J."/>
        </authorList>
    </citation>
    <scope>NUCLEOTIDE SEQUENCE [LARGE SCALE GENOMIC DNA]</scope>
    <source>
        <strain evidence="2 3">DSM 287</strain>
    </source>
</reference>
<proteinExistence type="predicted"/>
<dbReference type="InterPro" id="IPR009560">
    <property type="entry name" value="DUF1176"/>
</dbReference>
<keyword evidence="1" id="KW-0732">Signal</keyword>
<dbReference type="Proteomes" id="UP000440304">
    <property type="component" value="Unassembled WGS sequence"/>
</dbReference>
<organism evidence="2 3">
    <name type="scientific">Shinella zoogloeoides</name>
    <name type="common">Crabtreella saccharophila</name>
    <dbReference type="NCBI Taxonomy" id="352475"/>
    <lineage>
        <taxon>Bacteria</taxon>
        <taxon>Pseudomonadati</taxon>
        <taxon>Pseudomonadota</taxon>
        <taxon>Alphaproteobacteria</taxon>
        <taxon>Hyphomicrobiales</taxon>
        <taxon>Rhizobiaceae</taxon>
        <taxon>Shinella</taxon>
    </lineage>
</organism>
<feature type="chain" id="PRO_5026681278" evidence="1">
    <location>
        <begin position="20"/>
        <end position="211"/>
    </location>
</feature>
<evidence type="ECO:0000313" key="2">
    <source>
        <dbReference type="EMBL" id="MXN98990.1"/>
    </source>
</evidence>
<dbReference type="Pfam" id="PF06674">
    <property type="entry name" value="DUF1176"/>
    <property type="match status" value="1"/>
</dbReference>
<comment type="caution">
    <text evidence="2">The sequence shown here is derived from an EMBL/GenBank/DDBJ whole genome shotgun (WGS) entry which is preliminary data.</text>
</comment>
<dbReference type="OrthoDB" id="7863791at2"/>
<feature type="signal peptide" evidence="1">
    <location>
        <begin position="1"/>
        <end position="19"/>
    </location>
</feature>
<sequence>MKILLAALLCAALPATSFAADRPEGIEAAETLVKTAFGTDCDMNGMEEVPMAEPDGENYGHSVYRFSYKPDYNPDGEPVEAVLYQLFCGSGAYNIRHAFVLKKSDEETLKLVAFATPDLDYAYADEEMSRLKADPKVRGFRATGLLVNAGFDEKTRTITSHAAWRGIGDAWDSGEWLFRNGDFILTRFEVDPTYGDPDPAAESYVVYEAGK</sequence>
<evidence type="ECO:0000256" key="1">
    <source>
        <dbReference type="SAM" id="SignalP"/>
    </source>
</evidence>
<dbReference type="RefSeq" id="WP_160784449.1">
    <property type="nucleotide sequence ID" value="NZ_CP086610.1"/>
</dbReference>
<protein>
    <submittedName>
        <fullName evidence="2">DUF1176 domain-containing protein</fullName>
    </submittedName>
</protein>
<dbReference type="AlphaFoldDB" id="A0A6N8T8V0"/>